<dbReference type="InterPro" id="IPR036028">
    <property type="entry name" value="SH3-like_dom_sf"/>
</dbReference>
<dbReference type="FunFam" id="2.30.30.40:FF:000075">
    <property type="entry name" value="phosphatidylinositol 3-kinase regulatory subunit alpha"/>
    <property type="match status" value="1"/>
</dbReference>
<evidence type="ECO:0000256" key="6">
    <source>
        <dbReference type="ARBA" id="ARBA00023288"/>
    </source>
</evidence>
<dbReference type="InterPro" id="IPR035022">
    <property type="entry name" value="PI3kinase_P85_nSH2"/>
</dbReference>
<evidence type="ECO:0000313" key="14">
    <source>
        <dbReference type="Proteomes" id="UP000264820"/>
    </source>
</evidence>
<dbReference type="Pfam" id="PF16454">
    <property type="entry name" value="PI3K_P85_iSH2"/>
    <property type="match status" value="1"/>
</dbReference>
<dbReference type="CDD" id="cd12926">
    <property type="entry name" value="iSH2_PIK3R2"/>
    <property type="match status" value="1"/>
</dbReference>
<dbReference type="InterPro" id="IPR035020">
    <property type="entry name" value="PI3kinase_P85_cSH2"/>
</dbReference>
<dbReference type="SUPFAM" id="SSF50044">
    <property type="entry name" value="SH3-domain"/>
    <property type="match status" value="1"/>
</dbReference>
<evidence type="ECO:0000256" key="1">
    <source>
        <dbReference type="ARBA" id="ARBA00009442"/>
    </source>
</evidence>
<dbReference type="InterPro" id="IPR008936">
    <property type="entry name" value="Rho_GTPase_activation_prot"/>
</dbReference>
<accession>A0A3Q2XAM3</accession>
<dbReference type="PROSITE" id="PS50001">
    <property type="entry name" value="SH2"/>
    <property type="match status" value="2"/>
</dbReference>
<dbReference type="PANTHER" id="PTHR10155:SF1">
    <property type="entry name" value="PHOSPHATIDYLINOSITOL 3-KINASE REGULATORY SUBUNIT BETA"/>
    <property type="match status" value="1"/>
</dbReference>
<dbReference type="SMART" id="SM00252">
    <property type="entry name" value="SH2"/>
    <property type="match status" value="2"/>
</dbReference>
<evidence type="ECO:0000256" key="8">
    <source>
        <dbReference type="PROSITE-ProRule" id="PRU00192"/>
    </source>
</evidence>
<comment type="similarity">
    <text evidence="1">Belongs to the PI3K p85 subunit family.</text>
</comment>
<dbReference type="PRINTS" id="PR00401">
    <property type="entry name" value="SH2DOMAIN"/>
</dbReference>
<dbReference type="OMA" id="AQSDMGF"/>
<keyword evidence="3" id="KW-0597">Phosphoprotein</keyword>
<keyword evidence="5 7" id="KW-0727">SH2 domain</keyword>
<dbReference type="Gene3D" id="1.10.555.10">
    <property type="entry name" value="Rho GTPase activation protein"/>
    <property type="match status" value="1"/>
</dbReference>
<evidence type="ECO:0000259" key="11">
    <source>
        <dbReference type="PROSITE" id="PS50001"/>
    </source>
</evidence>
<dbReference type="Gene3D" id="2.30.30.40">
    <property type="entry name" value="SH3 Domains"/>
    <property type="match status" value="1"/>
</dbReference>
<feature type="domain" description="SH2" evidence="11">
    <location>
        <begin position="287"/>
        <end position="382"/>
    </location>
</feature>
<dbReference type="Proteomes" id="UP000264820">
    <property type="component" value="Unplaced"/>
</dbReference>
<dbReference type="Pfam" id="PF00017">
    <property type="entry name" value="SH2"/>
    <property type="match status" value="2"/>
</dbReference>
<dbReference type="SMART" id="SM00326">
    <property type="entry name" value="SH3"/>
    <property type="match status" value="1"/>
</dbReference>
<evidence type="ECO:0000256" key="7">
    <source>
        <dbReference type="PROSITE-ProRule" id="PRU00191"/>
    </source>
</evidence>
<evidence type="ECO:0000259" key="12">
    <source>
        <dbReference type="PROSITE" id="PS50002"/>
    </source>
</evidence>
<reference evidence="13" key="2">
    <citation type="submission" date="2025-09" db="UniProtKB">
        <authorList>
            <consortium name="Ensembl"/>
        </authorList>
    </citation>
    <scope>IDENTIFICATION</scope>
</reference>
<dbReference type="InterPro" id="IPR000980">
    <property type="entry name" value="SH2"/>
</dbReference>
<dbReference type="CDD" id="cd09930">
    <property type="entry name" value="SH2_cSH2_p85_like"/>
    <property type="match status" value="1"/>
</dbReference>
<dbReference type="FunFam" id="3.30.505.10:FF:000014">
    <property type="entry name" value="Phosphatidylinositol 3-kinase regulatory subunit alpha"/>
    <property type="match status" value="1"/>
</dbReference>
<keyword evidence="9" id="KW-0175">Coiled coil</keyword>
<proteinExistence type="inferred from homology"/>
<dbReference type="PROSITE" id="PS50002">
    <property type="entry name" value="SH3"/>
    <property type="match status" value="1"/>
</dbReference>
<reference evidence="13" key="1">
    <citation type="submission" date="2025-08" db="UniProtKB">
        <authorList>
            <consortium name="Ensembl"/>
        </authorList>
    </citation>
    <scope>IDENTIFICATION</scope>
</reference>
<feature type="coiled-coil region" evidence="9">
    <location>
        <begin position="394"/>
        <end position="421"/>
    </location>
</feature>
<dbReference type="Gene3D" id="3.30.505.10">
    <property type="entry name" value="SH2 domain"/>
    <property type="match status" value="2"/>
</dbReference>
<evidence type="ECO:0000256" key="3">
    <source>
        <dbReference type="ARBA" id="ARBA00022553"/>
    </source>
</evidence>
<evidence type="ECO:0000256" key="4">
    <source>
        <dbReference type="ARBA" id="ARBA00022737"/>
    </source>
</evidence>
<keyword evidence="4" id="KW-0677">Repeat</keyword>
<evidence type="ECO:0000256" key="10">
    <source>
        <dbReference type="SAM" id="MobiDB-lite"/>
    </source>
</evidence>
<evidence type="ECO:0000256" key="2">
    <source>
        <dbReference type="ARBA" id="ARBA00022443"/>
    </source>
</evidence>
<dbReference type="PRINTS" id="PR00678">
    <property type="entry name" value="PI3KINASEP85"/>
</dbReference>
<keyword evidence="2 8" id="KW-0728">SH3 domain</keyword>
<dbReference type="GeneTree" id="ENSGT00940000157050"/>
<dbReference type="CDD" id="cd09942">
    <property type="entry name" value="SH2_nSH2_p85_like"/>
    <property type="match status" value="1"/>
</dbReference>
<sequence length="683" mass="78057">MATEGFQYRALYVFTKDQEEDLDLQPGDLLIVSKASLLSVENYHEGCAEKPECLGWLLGYNERSKQRGDFPGTYVEYVGPVKMALPSSQPRSQRPLPAAPAPESLPDLSEQFTPAETAPAALVSLIQAIEQRGRSDIRVRQPSKSPVPHKLADVQTHFRSSSLILSIPPPDGTVAGSHDREVSRVLESSSTVPFHHRLTLQYLLTHLAKVTQAQASNALDTHTVEWSGVINCGHRELPALVVERLLIERTAEQDLTPPVLPAKPPKTKVTPAAATTDTSTLLGDAEWYWGEISREEVNEKLRDTPDGTFLVRDASSKLEGEYTLTLRRGGNNKLIKIYHRDGRYGFSEPLTFLSVVELINHYRHESLAQYNAKLDTKLLYPVSKYQQLVKENSIEEVGEQLKIYHEQYQEKSREYDTLYEEYTRTSQELQMKRTAIEAFNETIKIFEEQCETQERYSKESLERFQREGNEKEIQKIQSNSERLKSRVKEIHDSKRKLEQDLREQVSDNREIDKKMNSLKPDLMQLRKIRDQYLIWLTQKGTRQKKINEWLGIKNDADDSYSLEDDEGSPHHDEGTWYVGDIKRTQAEELLRGKCDGTFLIRESQSQKGSYACSVVVDGNTKHCVINKTATGYGFAEPYNLYSSLKDLVLHYKNVSLIQHNDQLNVNLAYPVLARSQNHNQHPR</sequence>
<feature type="compositionally biased region" description="Low complexity" evidence="10">
    <location>
        <begin position="85"/>
        <end position="108"/>
    </location>
</feature>
<dbReference type="FunFam" id="1.10.287.1490:FF:000001">
    <property type="entry name" value="Putative phosphatidylinositol 3-kinase regulatory subunit alpha"/>
    <property type="match status" value="1"/>
</dbReference>
<organism evidence="13 14">
    <name type="scientific">Hippocampus comes</name>
    <name type="common">Tiger tail seahorse</name>
    <dbReference type="NCBI Taxonomy" id="109280"/>
    <lineage>
        <taxon>Eukaryota</taxon>
        <taxon>Metazoa</taxon>
        <taxon>Chordata</taxon>
        <taxon>Craniata</taxon>
        <taxon>Vertebrata</taxon>
        <taxon>Euteleostomi</taxon>
        <taxon>Actinopterygii</taxon>
        <taxon>Neopterygii</taxon>
        <taxon>Teleostei</taxon>
        <taxon>Neoteleostei</taxon>
        <taxon>Acanthomorphata</taxon>
        <taxon>Syngnathiaria</taxon>
        <taxon>Syngnathiformes</taxon>
        <taxon>Syngnathoidei</taxon>
        <taxon>Syngnathidae</taxon>
        <taxon>Hippocampus</taxon>
    </lineage>
</organism>
<feature type="domain" description="SH3" evidence="12">
    <location>
        <begin position="3"/>
        <end position="80"/>
    </location>
</feature>
<dbReference type="PANTHER" id="PTHR10155">
    <property type="entry name" value="PHOSPHATIDYLINOSITOL 3-KINASE REGULATORY SUBUNIT"/>
    <property type="match status" value="1"/>
</dbReference>
<dbReference type="GO" id="GO:0005942">
    <property type="term" value="C:phosphatidylinositol 3-kinase complex"/>
    <property type="evidence" value="ECO:0007669"/>
    <property type="project" value="TreeGrafter"/>
</dbReference>
<protein>
    <submittedName>
        <fullName evidence="13">Phosphoinositide-3-kinase, regulatory subunit 2 (beta)</fullName>
    </submittedName>
</protein>
<dbReference type="GO" id="GO:0046935">
    <property type="term" value="F:1-phosphatidylinositol-3-kinase regulator activity"/>
    <property type="evidence" value="ECO:0007669"/>
    <property type="project" value="TreeGrafter"/>
</dbReference>
<dbReference type="Gene3D" id="1.10.287.1490">
    <property type="match status" value="1"/>
</dbReference>
<dbReference type="AlphaFoldDB" id="A0A3Q2XAM3"/>
<evidence type="ECO:0000256" key="9">
    <source>
        <dbReference type="SAM" id="Coils"/>
    </source>
</evidence>
<keyword evidence="14" id="KW-1185">Reference proteome</keyword>
<dbReference type="InterPro" id="IPR032498">
    <property type="entry name" value="PI3K_P85_iSH2"/>
</dbReference>
<dbReference type="Ensembl" id="ENSHCOT00000012863.1">
    <property type="protein sequence ID" value="ENSHCOP00000000988.1"/>
    <property type="gene ID" value="ENSHCOG00000001948.1"/>
</dbReference>
<dbReference type="SUPFAM" id="SSF55550">
    <property type="entry name" value="SH2 domain"/>
    <property type="match status" value="2"/>
</dbReference>
<name>A0A3Q2XAM3_HIPCM</name>
<evidence type="ECO:0000313" key="13">
    <source>
        <dbReference type="Ensembl" id="ENSHCOP00000000988.1"/>
    </source>
</evidence>
<feature type="region of interest" description="Disordered" evidence="10">
    <location>
        <begin position="85"/>
        <end position="109"/>
    </location>
</feature>
<dbReference type="GO" id="GO:0008286">
    <property type="term" value="P:insulin receptor signaling pathway"/>
    <property type="evidence" value="ECO:0007669"/>
    <property type="project" value="TreeGrafter"/>
</dbReference>
<dbReference type="FunFam" id="3.30.505.10:FF:000006">
    <property type="entry name" value="Phosphatidylinositol 3-kinase regulatory subunit alpha"/>
    <property type="match status" value="1"/>
</dbReference>
<feature type="domain" description="SH2" evidence="11">
    <location>
        <begin position="576"/>
        <end position="671"/>
    </location>
</feature>
<keyword evidence="6" id="KW-0449">Lipoprotein</keyword>
<evidence type="ECO:0000256" key="5">
    <source>
        <dbReference type="ARBA" id="ARBA00022999"/>
    </source>
</evidence>
<dbReference type="InterPro" id="IPR036860">
    <property type="entry name" value="SH2_dom_sf"/>
</dbReference>
<dbReference type="InterPro" id="IPR001452">
    <property type="entry name" value="SH3_domain"/>
</dbReference>
<dbReference type="GO" id="GO:0046854">
    <property type="term" value="P:phosphatidylinositol phosphate biosynthetic process"/>
    <property type="evidence" value="ECO:0007669"/>
    <property type="project" value="TreeGrafter"/>
</dbReference>
<feature type="coiled-coil region" evidence="9">
    <location>
        <begin position="466"/>
        <end position="514"/>
    </location>
</feature>